<feature type="transmembrane region" description="Helical" evidence="1">
    <location>
        <begin position="20"/>
        <end position="37"/>
    </location>
</feature>
<evidence type="ECO:0008006" key="4">
    <source>
        <dbReference type="Google" id="ProtNLM"/>
    </source>
</evidence>
<keyword evidence="3" id="KW-1185">Reference proteome</keyword>
<keyword evidence="1" id="KW-1133">Transmembrane helix</keyword>
<reference evidence="2 3" key="1">
    <citation type="submission" date="2024-02" db="EMBL/GenBank/DDBJ databases">
        <title>Rubritalea halochordaticola NBRC 107102.</title>
        <authorList>
            <person name="Ichikawa N."/>
            <person name="Katano-Makiyama Y."/>
            <person name="Hidaka K."/>
        </authorList>
    </citation>
    <scope>NUCLEOTIDE SEQUENCE [LARGE SCALE GENOMIC DNA]</scope>
    <source>
        <strain evidence="2 3">NBRC 107102</strain>
    </source>
</reference>
<evidence type="ECO:0000313" key="2">
    <source>
        <dbReference type="EMBL" id="GAA5497173.1"/>
    </source>
</evidence>
<dbReference type="EMBL" id="BAABRL010000012">
    <property type="protein sequence ID" value="GAA5497173.1"/>
    <property type="molecule type" value="Genomic_DNA"/>
</dbReference>
<protein>
    <recommendedName>
        <fullName evidence="4">Lipocalin-like domain-containing protein</fullName>
    </recommendedName>
</protein>
<proteinExistence type="predicted"/>
<name>A0ABP9V3R7_9BACT</name>
<keyword evidence="1" id="KW-0472">Membrane</keyword>
<accession>A0ABP9V3R7</accession>
<evidence type="ECO:0000313" key="3">
    <source>
        <dbReference type="Proteomes" id="UP001424741"/>
    </source>
</evidence>
<gene>
    <name evidence="2" type="ORF">Rhal01_03363</name>
</gene>
<keyword evidence="1" id="KW-0812">Transmembrane</keyword>
<comment type="caution">
    <text evidence="2">The sequence shown here is derived from an EMBL/GenBank/DDBJ whole genome shotgun (WGS) entry which is preliminary data.</text>
</comment>
<organism evidence="2 3">
    <name type="scientific">Rubritalea halochordaticola</name>
    <dbReference type="NCBI Taxonomy" id="714537"/>
    <lineage>
        <taxon>Bacteria</taxon>
        <taxon>Pseudomonadati</taxon>
        <taxon>Verrucomicrobiota</taxon>
        <taxon>Verrucomicrobiia</taxon>
        <taxon>Verrucomicrobiales</taxon>
        <taxon>Rubritaleaceae</taxon>
        <taxon>Rubritalea</taxon>
    </lineage>
</organism>
<sequence>MQADKMTVGRAPKRAYSLNYRYLGVILALYIVLGQIVCANEGLRPNDLPSDYDLVGTYLVHSKIRVHDGKSIDQMAAKVTYKVFSNGQTIRVYNSDVPDAFHKYEIYRSDGISSLNTDGTTRVLPGLQAKNAQGAIFKQLSVSPKSLTITLVPPLSDAVTIVYAKRIDSK</sequence>
<dbReference type="Proteomes" id="UP001424741">
    <property type="component" value="Unassembled WGS sequence"/>
</dbReference>
<evidence type="ECO:0000256" key="1">
    <source>
        <dbReference type="SAM" id="Phobius"/>
    </source>
</evidence>